<dbReference type="Gramene" id="Pp3c8_14460V3.1">
    <property type="protein sequence ID" value="Pp3c8_14460V3.1"/>
    <property type="gene ID" value="Pp3c8_14460"/>
</dbReference>
<dbReference type="RefSeq" id="XP_073391956.1">
    <property type="nucleotide sequence ID" value="XM_073535855.1"/>
</dbReference>
<dbReference type="Pfam" id="PF00117">
    <property type="entry name" value="GATase"/>
    <property type="match status" value="1"/>
</dbReference>
<dbReference type="OrthoDB" id="92161at2759"/>
<name>A0A2K1K786_PHYPA</name>
<reference evidence="3 5" key="1">
    <citation type="journal article" date="2008" name="Science">
        <title>The Physcomitrella genome reveals evolutionary insights into the conquest of land by plants.</title>
        <authorList>
            <person name="Rensing S."/>
            <person name="Lang D."/>
            <person name="Zimmer A."/>
            <person name="Terry A."/>
            <person name="Salamov A."/>
            <person name="Shapiro H."/>
            <person name="Nishiyama T."/>
            <person name="Perroud P.-F."/>
            <person name="Lindquist E."/>
            <person name="Kamisugi Y."/>
            <person name="Tanahashi T."/>
            <person name="Sakakibara K."/>
            <person name="Fujita T."/>
            <person name="Oishi K."/>
            <person name="Shin-I T."/>
            <person name="Kuroki Y."/>
            <person name="Toyoda A."/>
            <person name="Suzuki Y."/>
            <person name="Hashimoto A."/>
            <person name="Yamaguchi K."/>
            <person name="Sugano A."/>
            <person name="Kohara Y."/>
            <person name="Fujiyama A."/>
            <person name="Anterola A."/>
            <person name="Aoki S."/>
            <person name="Ashton N."/>
            <person name="Barbazuk W.B."/>
            <person name="Barker E."/>
            <person name="Bennetzen J."/>
            <person name="Bezanilla M."/>
            <person name="Blankenship R."/>
            <person name="Cho S.H."/>
            <person name="Dutcher S."/>
            <person name="Estelle M."/>
            <person name="Fawcett J.A."/>
            <person name="Gundlach H."/>
            <person name="Hanada K."/>
            <person name="Heyl A."/>
            <person name="Hicks K.A."/>
            <person name="Hugh J."/>
            <person name="Lohr M."/>
            <person name="Mayer K."/>
            <person name="Melkozernov A."/>
            <person name="Murata T."/>
            <person name="Nelson D."/>
            <person name="Pils B."/>
            <person name="Prigge M."/>
            <person name="Reiss B."/>
            <person name="Renner T."/>
            <person name="Rombauts S."/>
            <person name="Rushton P."/>
            <person name="Sanderfoot A."/>
            <person name="Schween G."/>
            <person name="Shiu S.-H."/>
            <person name="Stueber K."/>
            <person name="Theodoulou F.L."/>
            <person name="Tu H."/>
            <person name="Van de Peer Y."/>
            <person name="Verrier P.J."/>
            <person name="Waters E."/>
            <person name="Wood A."/>
            <person name="Yang L."/>
            <person name="Cove D."/>
            <person name="Cuming A."/>
            <person name="Hasebe M."/>
            <person name="Lucas S."/>
            <person name="Mishler D.B."/>
            <person name="Reski R."/>
            <person name="Grigoriev I."/>
            <person name="Quatrano R.S."/>
            <person name="Boore J.L."/>
        </authorList>
    </citation>
    <scope>NUCLEOTIDE SEQUENCE [LARGE SCALE GENOMIC DNA]</scope>
    <source>
        <strain evidence="4 5">cv. Gransden 2004</strain>
    </source>
</reference>
<dbReference type="Gramene" id="Pp3c8_14460V3.3">
    <property type="protein sequence ID" value="Pp3c8_14460V3.3"/>
    <property type="gene ID" value="Pp3c8_14460"/>
</dbReference>
<feature type="domain" description="Glutamine amidotransferase" evidence="2">
    <location>
        <begin position="210"/>
        <end position="324"/>
    </location>
</feature>
<dbReference type="InterPro" id="IPR017926">
    <property type="entry name" value="GATASE"/>
</dbReference>
<evidence type="ECO:0000313" key="4">
    <source>
        <dbReference type="EnsemblPlants" id="Pp3c8_14460V3.1"/>
    </source>
</evidence>
<sequence>MACLRVLRAYANFDTTRMLLSKSSRCCSPSPTALVCGRVLEPDRISRFVTLVSGARSSVRAGLKRSSGGVVGSWDLFVSPKLDAVRSKVSVGDKHLASSGVRHVSGIGRSCAEHGEMGSTSAVAANGGVETAAKPRRYAVLTTGHAPPYCVDSYGGYGPMFIAMLSEPGEVWDEYFVLEGQFPSPEELQMYDGFVVTGSRHDAHGDEEWIEKLCGVLRHINYMRKKSLCVCFGHQVLSRALGGKTGRAPIGWEVGLREISLTNAFFSKSYAAGVPPKLKVLEVHRDQVMEIPPGAELLASSGRTGIEMFAMGEHALAIQGHPEFFEDVVVDLLEGRLAPMMTEAEKKLAEESLSKGKPDQKTWYQLCKTFLKGRNE</sequence>
<dbReference type="AlphaFoldDB" id="A0A2K1K786"/>
<reference evidence="4" key="3">
    <citation type="submission" date="2020-12" db="UniProtKB">
        <authorList>
            <consortium name="EnsemblPlants"/>
        </authorList>
    </citation>
    <scope>IDENTIFICATION</scope>
</reference>
<reference evidence="3 5" key="2">
    <citation type="journal article" date="2018" name="Plant J.">
        <title>The Physcomitrella patens chromosome-scale assembly reveals moss genome structure and evolution.</title>
        <authorList>
            <person name="Lang D."/>
            <person name="Ullrich K.K."/>
            <person name="Murat F."/>
            <person name="Fuchs J."/>
            <person name="Jenkins J."/>
            <person name="Haas F.B."/>
            <person name="Piednoel M."/>
            <person name="Gundlach H."/>
            <person name="Van Bel M."/>
            <person name="Meyberg R."/>
            <person name="Vives C."/>
            <person name="Morata J."/>
            <person name="Symeonidi A."/>
            <person name="Hiss M."/>
            <person name="Muchero W."/>
            <person name="Kamisugi Y."/>
            <person name="Saleh O."/>
            <person name="Blanc G."/>
            <person name="Decker E.L."/>
            <person name="van Gessel N."/>
            <person name="Grimwood J."/>
            <person name="Hayes R.D."/>
            <person name="Graham S.W."/>
            <person name="Gunter L.E."/>
            <person name="McDaniel S.F."/>
            <person name="Hoernstein S.N.W."/>
            <person name="Larsson A."/>
            <person name="Li F.W."/>
            <person name="Perroud P.F."/>
            <person name="Phillips J."/>
            <person name="Ranjan P."/>
            <person name="Rokshar D.S."/>
            <person name="Rothfels C.J."/>
            <person name="Schneider L."/>
            <person name="Shu S."/>
            <person name="Stevenson D.W."/>
            <person name="Thummler F."/>
            <person name="Tillich M."/>
            <person name="Villarreal Aguilar J.C."/>
            <person name="Widiez T."/>
            <person name="Wong G.K."/>
            <person name="Wymore A."/>
            <person name="Zhang Y."/>
            <person name="Zimmer A.D."/>
            <person name="Quatrano R.S."/>
            <person name="Mayer K.F.X."/>
            <person name="Goodstein D."/>
            <person name="Casacuberta J.M."/>
            <person name="Vandepoele K."/>
            <person name="Reski R."/>
            <person name="Cuming A.C."/>
            <person name="Tuskan G.A."/>
            <person name="Maumus F."/>
            <person name="Salse J."/>
            <person name="Schmutz J."/>
            <person name="Rensing S.A."/>
        </authorList>
    </citation>
    <scope>NUCLEOTIDE SEQUENCE [LARGE SCALE GENOMIC DNA]</scope>
    <source>
        <strain evidence="4 5">cv. Gransden 2004</strain>
    </source>
</reference>
<dbReference type="EnsemblPlants" id="Pp3c8_14460V3.1">
    <property type="protein sequence ID" value="Pp3c8_14460V3.1"/>
    <property type="gene ID" value="Pp3c8_14460"/>
</dbReference>
<protein>
    <recommendedName>
        <fullName evidence="2">Glutamine amidotransferase domain-containing protein</fullName>
    </recommendedName>
</protein>
<evidence type="ECO:0000256" key="1">
    <source>
        <dbReference type="ARBA" id="ARBA00011083"/>
    </source>
</evidence>
<evidence type="ECO:0000259" key="2">
    <source>
        <dbReference type="Pfam" id="PF00117"/>
    </source>
</evidence>
<accession>A0A2K1K786</accession>
<dbReference type="PROSITE" id="PS51273">
    <property type="entry name" value="GATASE_TYPE_1"/>
    <property type="match status" value="1"/>
</dbReference>
<dbReference type="STRING" id="3218.A0A2K1K786"/>
<evidence type="ECO:0000313" key="5">
    <source>
        <dbReference type="Proteomes" id="UP000006727"/>
    </source>
</evidence>
<dbReference type="PANTHER" id="PTHR42695">
    <property type="entry name" value="GLUTAMINE AMIDOTRANSFERASE YLR126C-RELATED"/>
    <property type="match status" value="1"/>
</dbReference>
<dbReference type="GO" id="GO:0005829">
    <property type="term" value="C:cytosol"/>
    <property type="evidence" value="ECO:0000318"/>
    <property type="project" value="GO_Central"/>
</dbReference>
<keyword evidence="5" id="KW-1185">Reference proteome</keyword>
<dbReference type="SUPFAM" id="SSF52317">
    <property type="entry name" value="Class I glutamine amidotransferase-like"/>
    <property type="match status" value="1"/>
</dbReference>
<evidence type="ECO:0000313" key="3">
    <source>
        <dbReference type="EMBL" id="PNR49638.1"/>
    </source>
</evidence>
<dbReference type="PANTHER" id="PTHR42695:SF5">
    <property type="entry name" value="GLUTAMINE AMIDOTRANSFERASE YLR126C-RELATED"/>
    <property type="match status" value="1"/>
</dbReference>
<dbReference type="GeneID" id="112285930"/>
<dbReference type="EMBL" id="ABEU02000008">
    <property type="protein sequence ID" value="PNR49638.1"/>
    <property type="molecule type" value="Genomic_DNA"/>
</dbReference>
<dbReference type="CDD" id="cd01741">
    <property type="entry name" value="GATase1_1"/>
    <property type="match status" value="1"/>
</dbReference>
<dbReference type="Gene3D" id="3.40.50.880">
    <property type="match status" value="1"/>
</dbReference>
<dbReference type="Proteomes" id="UP000006727">
    <property type="component" value="Chromosome 8"/>
</dbReference>
<proteinExistence type="inferred from homology"/>
<gene>
    <name evidence="4" type="primary">LOC112285930</name>
    <name evidence="3" type="ORF">PHYPA_011534</name>
</gene>
<organism evidence="3">
    <name type="scientific">Physcomitrium patens</name>
    <name type="common">Spreading-leaved earth moss</name>
    <name type="synonym">Physcomitrella patens</name>
    <dbReference type="NCBI Taxonomy" id="3218"/>
    <lineage>
        <taxon>Eukaryota</taxon>
        <taxon>Viridiplantae</taxon>
        <taxon>Streptophyta</taxon>
        <taxon>Embryophyta</taxon>
        <taxon>Bryophyta</taxon>
        <taxon>Bryophytina</taxon>
        <taxon>Bryopsida</taxon>
        <taxon>Funariidae</taxon>
        <taxon>Funariales</taxon>
        <taxon>Funariaceae</taxon>
        <taxon>Physcomitrium</taxon>
    </lineage>
</organism>
<dbReference type="InterPro" id="IPR044992">
    <property type="entry name" value="ChyE-like"/>
</dbReference>
<dbReference type="EnsemblPlants" id="Pp3c8_14460V3.3">
    <property type="protein sequence ID" value="Pp3c8_14460V3.3"/>
    <property type="gene ID" value="Pp3c8_14460"/>
</dbReference>
<dbReference type="RefSeq" id="XP_024383092.1">
    <property type="nucleotide sequence ID" value="XM_024527324.2"/>
</dbReference>
<comment type="similarity">
    <text evidence="1">Belongs to the peptidase C26 family.</text>
</comment>
<dbReference type="InterPro" id="IPR029062">
    <property type="entry name" value="Class_I_gatase-like"/>
</dbReference>